<name>A0ABT6H5J7_9BACI</name>
<evidence type="ECO:0000256" key="1">
    <source>
        <dbReference type="SAM" id="Phobius"/>
    </source>
</evidence>
<accession>A0ABT6H5J7</accession>
<sequence length="136" mass="14152">MTLLQPPRLKAASRVEGTLPATTSSVLSITVQRFFANVLLSIGTTNINAPSFQTDSGAYLPSGGLPSVPANGYMNVFVGGELQPASRVSLTSIRLTIAGTSLSLIAVPVSLIVYTFTGVSSSSVQNDLSVQTDIYT</sequence>
<dbReference type="Proteomes" id="UP001218246">
    <property type="component" value="Unassembled WGS sequence"/>
</dbReference>
<keyword evidence="1" id="KW-1133">Transmembrane helix</keyword>
<protein>
    <submittedName>
        <fullName evidence="2">Uncharacterized protein</fullName>
    </submittedName>
</protein>
<gene>
    <name evidence="2" type="ORF">P6P90_08400</name>
</gene>
<reference evidence="2 3" key="1">
    <citation type="submission" date="2023-04" db="EMBL/GenBank/DDBJ databases">
        <title>Ectobacillus antri isolated from activated sludge.</title>
        <authorList>
            <person name="Yan P."/>
            <person name="Liu X."/>
        </authorList>
    </citation>
    <scope>NUCLEOTIDE SEQUENCE [LARGE SCALE GENOMIC DNA]</scope>
    <source>
        <strain evidence="2 3">C18H</strain>
    </source>
</reference>
<keyword evidence="1" id="KW-0472">Membrane</keyword>
<evidence type="ECO:0000313" key="3">
    <source>
        <dbReference type="Proteomes" id="UP001218246"/>
    </source>
</evidence>
<keyword evidence="1" id="KW-0812">Transmembrane</keyword>
<keyword evidence="3" id="KW-1185">Reference proteome</keyword>
<proteinExistence type="predicted"/>
<comment type="caution">
    <text evidence="2">The sequence shown here is derived from an EMBL/GenBank/DDBJ whole genome shotgun (WGS) entry which is preliminary data.</text>
</comment>
<dbReference type="RefSeq" id="WP_278018070.1">
    <property type="nucleotide sequence ID" value="NZ_JARRRY010000003.1"/>
</dbReference>
<organism evidence="2 3">
    <name type="scientific">Ectobacillus antri</name>
    <dbReference type="NCBI Taxonomy" id="2486280"/>
    <lineage>
        <taxon>Bacteria</taxon>
        <taxon>Bacillati</taxon>
        <taxon>Bacillota</taxon>
        <taxon>Bacilli</taxon>
        <taxon>Bacillales</taxon>
        <taxon>Bacillaceae</taxon>
        <taxon>Ectobacillus</taxon>
    </lineage>
</organism>
<dbReference type="EMBL" id="JARULN010000005">
    <property type="protein sequence ID" value="MDG5753994.1"/>
    <property type="molecule type" value="Genomic_DNA"/>
</dbReference>
<evidence type="ECO:0000313" key="2">
    <source>
        <dbReference type="EMBL" id="MDG5753994.1"/>
    </source>
</evidence>
<feature type="transmembrane region" description="Helical" evidence="1">
    <location>
        <begin position="95"/>
        <end position="116"/>
    </location>
</feature>